<organism evidence="3 4">
    <name type="scientific">Eschrichtius robustus</name>
    <name type="common">California gray whale</name>
    <name type="synonym">Eschrichtius gibbosus</name>
    <dbReference type="NCBI Taxonomy" id="9764"/>
    <lineage>
        <taxon>Eukaryota</taxon>
        <taxon>Metazoa</taxon>
        <taxon>Chordata</taxon>
        <taxon>Craniata</taxon>
        <taxon>Vertebrata</taxon>
        <taxon>Euteleostomi</taxon>
        <taxon>Mammalia</taxon>
        <taxon>Eutheria</taxon>
        <taxon>Laurasiatheria</taxon>
        <taxon>Artiodactyla</taxon>
        <taxon>Whippomorpha</taxon>
        <taxon>Cetacea</taxon>
        <taxon>Mysticeti</taxon>
        <taxon>Eschrichtiidae</taxon>
        <taxon>Eschrichtius</taxon>
    </lineage>
</organism>
<dbReference type="AlphaFoldDB" id="A0AB34GMR6"/>
<feature type="region of interest" description="Disordered" evidence="1">
    <location>
        <begin position="269"/>
        <end position="289"/>
    </location>
</feature>
<evidence type="ECO:0000256" key="1">
    <source>
        <dbReference type="SAM" id="MobiDB-lite"/>
    </source>
</evidence>
<proteinExistence type="predicted"/>
<evidence type="ECO:0000256" key="2">
    <source>
        <dbReference type="SAM" id="SignalP"/>
    </source>
</evidence>
<keyword evidence="2" id="KW-0732">Signal</keyword>
<evidence type="ECO:0000313" key="4">
    <source>
        <dbReference type="Proteomes" id="UP001159641"/>
    </source>
</evidence>
<protein>
    <submittedName>
        <fullName evidence="3">Uncharacterized protein</fullName>
    </submittedName>
</protein>
<feature type="chain" id="PRO_5044336555" evidence="2">
    <location>
        <begin position="23"/>
        <end position="365"/>
    </location>
</feature>
<dbReference type="EMBL" id="JAIQCJ010002141">
    <property type="protein sequence ID" value="KAJ8781661.1"/>
    <property type="molecule type" value="Genomic_DNA"/>
</dbReference>
<gene>
    <name evidence="3" type="ORF">J1605_010919</name>
</gene>
<sequence>MHLERGSSTLFMTALRAVLCAAARHCTGAGLPAWNRFAGSEKCEVLQYSAREAQDAEKVIEDIEYLKYEKGPWLDQDDRTFHSLRTRALCFSTYSGPSLPARRHVLTVVTLSLVTAPVLEGPGEPTPVVPRGGGLAEACIGLRCWHPGSGGGGAGSVLGNRRLCDPRVAFCLGDRSAGSPSGGGPGLQEHCPAEVLEPWRATQPAARRALLRSPLLCPPSYLGLGWSPVTSTLSQVLSALVLYGRGPSVPGLGWGQAALTAAESAQALPSGSTEASSASAPGIGPPGGVGIARGGEVQNKLEVLNYTTIPVYLPEITIGAHQSDRVFHEFTECIDAGPRKAGPCAGRCPSGPCVPRAAFRVSVLS</sequence>
<name>A0AB34GMR6_ESCRO</name>
<comment type="caution">
    <text evidence="3">The sequence shown here is derived from an EMBL/GenBank/DDBJ whole genome shotgun (WGS) entry which is preliminary data.</text>
</comment>
<accession>A0AB34GMR6</accession>
<dbReference type="Proteomes" id="UP001159641">
    <property type="component" value="Unassembled WGS sequence"/>
</dbReference>
<evidence type="ECO:0000313" key="3">
    <source>
        <dbReference type="EMBL" id="KAJ8781661.1"/>
    </source>
</evidence>
<feature type="signal peptide" evidence="2">
    <location>
        <begin position="1"/>
        <end position="22"/>
    </location>
</feature>
<reference evidence="3 4" key="1">
    <citation type="submission" date="2022-11" db="EMBL/GenBank/DDBJ databases">
        <title>Whole genome sequence of Eschrichtius robustus ER-17-0199.</title>
        <authorList>
            <person name="Bruniche-Olsen A."/>
            <person name="Black A.N."/>
            <person name="Fields C.J."/>
            <person name="Walden K."/>
            <person name="Dewoody J.A."/>
        </authorList>
    </citation>
    <scope>NUCLEOTIDE SEQUENCE [LARGE SCALE GENOMIC DNA]</scope>
    <source>
        <strain evidence="3">ER-17-0199</strain>
        <tissue evidence="3">Blubber</tissue>
    </source>
</reference>
<keyword evidence="4" id="KW-1185">Reference proteome</keyword>